<evidence type="ECO:0000313" key="3">
    <source>
        <dbReference type="EMBL" id="AXJ12892.1"/>
    </source>
</evidence>
<evidence type="ECO:0000256" key="1">
    <source>
        <dbReference type="SAM" id="MobiDB-lite"/>
    </source>
</evidence>
<reference evidence="2 4" key="2">
    <citation type="submission" date="2017-12" db="EMBL/GenBank/DDBJ databases">
        <authorList>
            <person name="Hurst M.R.H."/>
        </authorList>
    </citation>
    <scope>NUCLEOTIDE SEQUENCE [LARGE SCALE GENOMIC DNA]</scope>
    <source>
        <strain evidence="2 4">TH11417</strain>
    </source>
</reference>
<reference evidence="3 5" key="1">
    <citation type="submission" date="2017-07" db="EMBL/GenBank/DDBJ databases">
        <title>Streptococcus pluranimalium as cause of bovine abortion.</title>
        <authorList>
            <person name="Rodriguez Campos S."/>
            <person name="Gobeli Brawand S."/>
            <person name="Brodard I."/>
            <person name="Rychener L."/>
            <person name="Perreten V."/>
        </authorList>
    </citation>
    <scope>NUCLEOTIDE SEQUENCE [LARGE SCALE GENOMIC DNA]</scope>
    <source>
        <strain evidence="3 5">14A0014</strain>
    </source>
</reference>
<name>A0A2L0D448_9STRE</name>
<dbReference type="GeneID" id="98393105"/>
<dbReference type="RefSeq" id="WP_104967700.1">
    <property type="nucleotide sequence ID" value="NZ_CP022601.1"/>
</dbReference>
<proteinExistence type="predicted"/>
<gene>
    <name evidence="2" type="ORF">C0J00_04190</name>
    <name evidence="3" type="ORF">Sp14A_09710</name>
</gene>
<dbReference type="AlphaFoldDB" id="A0A2L0D448"/>
<dbReference type="EMBL" id="CP022601">
    <property type="protein sequence ID" value="AXJ12892.1"/>
    <property type="molecule type" value="Genomic_DNA"/>
</dbReference>
<dbReference type="Proteomes" id="UP000255411">
    <property type="component" value="Chromosome"/>
</dbReference>
<dbReference type="KEGG" id="splr:C0J00_04190"/>
<protein>
    <submittedName>
        <fullName evidence="2">Uncharacterized protein</fullName>
    </submittedName>
</protein>
<dbReference type="OrthoDB" id="9803035at2"/>
<sequence length="119" mass="13410">MSQKRINPDEIESVKASYTDMSDVLSEEVDFIEDDSRNALNGATSSVKKLSKDIVSVVDGMDAYLNSVAQAFRQTDLDIASSIDTDYRMSSNAITQKHTYRHKQEELLKQQNPYYPGLP</sequence>
<evidence type="ECO:0000313" key="4">
    <source>
        <dbReference type="Proteomes" id="UP000238956"/>
    </source>
</evidence>
<dbReference type="EMBL" id="CP025536">
    <property type="protein sequence ID" value="AUW96369.1"/>
    <property type="molecule type" value="Genomic_DNA"/>
</dbReference>
<evidence type="ECO:0000313" key="2">
    <source>
        <dbReference type="EMBL" id="AUW96369.1"/>
    </source>
</evidence>
<evidence type="ECO:0000313" key="5">
    <source>
        <dbReference type="Proteomes" id="UP000255411"/>
    </source>
</evidence>
<dbReference type="Proteomes" id="UP000238956">
    <property type="component" value="Chromosome"/>
</dbReference>
<organism evidence="2 4">
    <name type="scientific">Streptococcus pluranimalium</name>
    <dbReference type="NCBI Taxonomy" id="82348"/>
    <lineage>
        <taxon>Bacteria</taxon>
        <taxon>Bacillati</taxon>
        <taxon>Bacillota</taxon>
        <taxon>Bacilli</taxon>
        <taxon>Lactobacillales</taxon>
        <taxon>Streptococcaceae</taxon>
        <taxon>Streptococcus</taxon>
    </lineage>
</organism>
<feature type="region of interest" description="Disordered" evidence="1">
    <location>
        <begin position="95"/>
        <end position="119"/>
    </location>
</feature>
<keyword evidence="4" id="KW-1185">Reference proteome</keyword>
<accession>A0A2L0D448</accession>
<reference evidence="2 4" key="3">
    <citation type="submission" date="2018-02" db="EMBL/GenBank/DDBJ databases">
        <title>Whole genome sequencing analysis of Streptococcus pluranimalium isolated from cattle infected mastitis in China.</title>
        <authorList>
            <person name="Zhang J.-R."/>
            <person name="Hu G.-Z."/>
        </authorList>
    </citation>
    <scope>NUCLEOTIDE SEQUENCE [LARGE SCALE GENOMIC DNA]</scope>
    <source>
        <strain evidence="2 4">TH11417</strain>
    </source>
</reference>